<dbReference type="Gene3D" id="1.10.20.10">
    <property type="entry name" value="Histone, subunit A"/>
    <property type="match status" value="1"/>
</dbReference>
<dbReference type="InterPro" id="IPR009072">
    <property type="entry name" value="Histone-fold"/>
</dbReference>
<protein>
    <submittedName>
        <fullName evidence="1">Uncharacterized protein</fullName>
    </submittedName>
</protein>
<dbReference type="Proteomes" id="UP001054837">
    <property type="component" value="Unassembled WGS sequence"/>
</dbReference>
<reference evidence="1 2" key="1">
    <citation type="submission" date="2021-06" db="EMBL/GenBank/DDBJ databases">
        <title>Caerostris darwini draft genome.</title>
        <authorList>
            <person name="Kono N."/>
            <person name="Arakawa K."/>
        </authorList>
    </citation>
    <scope>NUCLEOTIDE SEQUENCE [LARGE SCALE GENOMIC DNA]</scope>
</reference>
<comment type="caution">
    <text evidence="1">The sequence shown here is derived from an EMBL/GenBank/DDBJ whole genome shotgun (WGS) entry which is preliminary data.</text>
</comment>
<accession>A0AAV4WRS6</accession>
<proteinExistence type="predicted"/>
<evidence type="ECO:0000313" key="2">
    <source>
        <dbReference type="Proteomes" id="UP001054837"/>
    </source>
</evidence>
<organism evidence="1 2">
    <name type="scientific">Caerostris darwini</name>
    <dbReference type="NCBI Taxonomy" id="1538125"/>
    <lineage>
        <taxon>Eukaryota</taxon>
        <taxon>Metazoa</taxon>
        <taxon>Ecdysozoa</taxon>
        <taxon>Arthropoda</taxon>
        <taxon>Chelicerata</taxon>
        <taxon>Arachnida</taxon>
        <taxon>Araneae</taxon>
        <taxon>Araneomorphae</taxon>
        <taxon>Entelegynae</taxon>
        <taxon>Araneoidea</taxon>
        <taxon>Araneidae</taxon>
        <taxon>Caerostris</taxon>
    </lineage>
</organism>
<name>A0AAV4WRS6_9ARAC</name>
<gene>
    <name evidence="1" type="ORF">CDAR_398051</name>
</gene>
<keyword evidence="2" id="KW-1185">Reference proteome</keyword>
<evidence type="ECO:0000313" key="1">
    <source>
        <dbReference type="EMBL" id="GIY85048.1"/>
    </source>
</evidence>
<dbReference type="AlphaFoldDB" id="A0AAV4WRS6"/>
<dbReference type="EMBL" id="BPLQ01015004">
    <property type="protein sequence ID" value="GIY85048.1"/>
    <property type="molecule type" value="Genomic_DNA"/>
</dbReference>
<dbReference type="GO" id="GO:0046982">
    <property type="term" value="F:protein heterodimerization activity"/>
    <property type="evidence" value="ECO:0007669"/>
    <property type="project" value="InterPro"/>
</dbReference>
<sequence>MVRKVSSKAIFGLWGLVENDLLVSPTAFARLGRGVLAEVAPQQKYHFAGAALKVLQRAAEDMTISSLVVMYDFTKHRNAIELKKRTQKCSTKFIKALIHIFKFKHF</sequence>